<protein>
    <submittedName>
        <fullName evidence="1">Uncharacterized protein</fullName>
    </submittedName>
</protein>
<keyword evidence="2" id="KW-1185">Reference proteome</keyword>
<gene>
    <name evidence="1" type="ORF">H1R20_g4792</name>
</gene>
<accession>A0A9W8JCV7</accession>
<dbReference type="Proteomes" id="UP001140091">
    <property type="component" value="Unassembled WGS sequence"/>
</dbReference>
<dbReference type="AlphaFoldDB" id="A0A9W8JCV7"/>
<evidence type="ECO:0000313" key="1">
    <source>
        <dbReference type="EMBL" id="KAJ2932297.1"/>
    </source>
</evidence>
<feature type="non-terminal residue" evidence="1">
    <location>
        <position position="50"/>
    </location>
</feature>
<reference evidence="1" key="1">
    <citation type="submission" date="2022-06" db="EMBL/GenBank/DDBJ databases">
        <title>Genome Sequence of Candolleomyces eurysporus.</title>
        <authorList>
            <person name="Buettner E."/>
        </authorList>
    </citation>
    <scope>NUCLEOTIDE SEQUENCE</scope>
    <source>
        <strain evidence="1">VTCC 930004</strain>
    </source>
</reference>
<organism evidence="1 2">
    <name type="scientific">Candolleomyces eurysporus</name>
    <dbReference type="NCBI Taxonomy" id="2828524"/>
    <lineage>
        <taxon>Eukaryota</taxon>
        <taxon>Fungi</taxon>
        <taxon>Dikarya</taxon>
        <taxon>Basidiomycota</taxon>
        <taxon>Agaricomycotina</taxon>
        <taxon>Agaricomycetes</taxon>
        <taxon>Agaricomycetidae</taxon>
        <taxon>Agaricales</taxon>
        <taxon>Agaricineae</taxon>
        <taxon>Psathyrellaceae</taxon>
        <taxon>Candolleomyces</taxon>
    </lineage>
</organism>
<evidence type="ECO:0000313" key="2">
    <source>
        <dbReference type="Proteomes" id="UP001140091"/>
    </source>
</evidence>
<dbReference type="EMBL" id="JANBPK010000775">
    <property type="protein sequence ID" value="KAJ2932297.1"/>
    <property type="molecule type" value="Genomic_DNA"/>
</dbReference>
<sequence>MSLVLNLFPTDLNYITAHLYLYHKHLAYSLSTKSNQSYALTMNTDTTASV</sequence>
<proteinExistence type="predicted"/>
<name>A0A9W8JCV7_9AGAR</name>
<comment type="caution">
    <text evidence="1">The sequence shown here is derived from an EMBL/GenBank/DDBJ whole genome shotgun (WGS) entry which is preliminary data.</text>
</comment>